<keyword evidence="2" id="KW-1185">Reference proteome</keyword>
<dbReference type="AlphaFoldDB" id="A0AAN9FD28"/>
<gene>
    <name evidence="1" type="ORF">RJT34_27885</name>
</gene>
<evidence type="ECO:0000313" key="2">
    <source>
        <dbReference type="Proteomes" id="UP001359559"/>
    </source>
</evidence>
<reference evidence="1 2" key="1">
    <citation type="submission" date="2024-01" db="EMBL/GenBank/DDBJ databases">
        <title>The genomes of 5 underutilized Papilionoideae crops provide insights into root nodulation and disease resistance.</title>
        <authorList>
            <person name="Yuan L."/>
        </authorList>
    </citation>
    <scope>NUCLEOTIDE SEQUENCE [LARGE SCALE GENOMIC DNA]</scope>
    <source>
        <strain evidence="1">LY-2023</strain>
        <tissue evidence="1">Leaf</tissue>
    </source>
</reference>
<protein>
    <submittedName>
        <fullName evidence="1">Uncharacterized protein</fullName>
    </submittedName>
</protein>
<comment type="caution">
    <text evidence="1">The sequence shown here is derived from an EMBL/GenBank/DDBJ whole genome shotgun (WGS) entry which is preliminary data.</text>
</comment>
<name>A0AAN9FD28_CLITE</name>
<evidence type="ECO:0000313" key="1">
    <source>
        <dbReference type="EMBL" id="KAK7271740.1"/>
    </source>
</evidence>
<accession>A0AAN9FD28</accession>
<dbReference type="Proteomes" id="UP001359559">
    <property type="component" value="Unassembled WGS sequence"/>
</dbReference>
<dbReference type="EMBL" id="JAYKXN010000007">
    <property type="protein sequence ID" value="KAK7271740.1"/>
    <property type="molecule type" value="Genomic_DNA"/>
</dbReference>
<proteinExistence type="predicted"/>
<organism evidence="1 2">
    <name type="scientific">Clitoria ternatea</name>
    <name type="common">Butterfly pea</name>
    <dbReference type="NCBI Taxonomy" id="43366"/>
    <lineage>
        <taxon>Eukaryota</taxon>
        <taxon>Viridiplantae</taxon>
        <taxon>Streptophyta</taxon>
        <taxon>Embryophyta</taxon>
        <taxon>Tracheophyta</taxon>
        <taxon>Spermatophyta</taxon>
        <taxon>Magnoliopsida</taxon>
        <taxon>eudicotyledons</taxon>
        <taxon>Gunneridae</taxon>
        <taxon>Pentapetalae</taxon>
        <taxon>rosids</taxon>
        <taxon>fabids</taxon>
        <taxon>Fabales</taxon>
        <taxon>Fabaceae</taxon>
        <taxon>Papilionoideae</taxon>
        <taxon>50 kb inversion clade</taxon>
        <taxon>NPAAA clade</taxon>
        <taxon>indigoferoid/millettioid clade</taxon>
        <taxon>Phaseoleae</taxon>
        <taxon>Clitoria</taxon>
    </lineage>
</organism>
<sequence length="102" mass="11818">MADDIRALAKWEHRTLQLCNQGPSQRRLKNRLLSGVHSDLRDDHTRDDSMEILSKPPLWPSMGPRHESRVAQMDIRRWVRISSREATFSNLRLANLKDSASS</sequence>